<dbReference type="VEuPathDB" id="CryptoDB:Vbra_18190"/>
<dbReference type="EMBL" id="CDMY01000706">
    <property type="protein sequence ID" value="CEM30742.1"/>
    <property type="molecule type" value="Genomic_DNA"/>
</dbReference>
<dbReference type="Proteomes" id="UP000041254">
    <property type="component" value="Unassembled WGS sequence"/>
</dbReference>
<name>A0A0G4GL24_VITBC</name>
<dbReference type="AlphaFoldDB" id="A0A0G4GL24"/>
<dbReference type="InParanoid" id="A0A0G4GL24"/>
<evidence type="ECO:0000313" key="2">
    <source>
        <dbReference type="Proteomes" id="UP000041254"/>
    </source>
</evidence>
<gene>
    <name evidence="1" type="ORF">Vbra_18190</name>
</gene>
<reference evidence="1 2" key="1">
    <citation type="submission" date="2014-11" db="EMBL/GenBank/DDBJ databases">
        <authorList>
            <person name="Zhu J."/>
            <person name="Qi W."/>
            <person name="Song R."/>
        </authorList>
    </citation>
    <scope>NUCLEOTIDE SEQUENCE [LARGE SCALE GENOMIC DNA]</scope>
</reference>
<proteinExistence type="predicted"/>
<protein>
    <submittedName>
        <fullName evidence="1">Uncharacterized protein</fullName>
    </submittedName>
</protein>
<sequence>MMMAQGISGVDEMREWCDKATECTAFSWPTARVCLDDTWMRTLQTLTTQTSPFATTYVKPLLVANYDVYSNMLSACSETLEQHDNINATTAANHCDELEDCRFFTLRPSEETTTFGRVQFCSGRLHHHYHPGAVTALKLKEKMERGVNRSERPPCALRGPIRSDGEIIPPGYVS</sequence>
<evidence type="ECO:0000313" key="1">
    <source>
        <dbReference type="EMBL" id="CEM30742.1"/>
    </source>
</evidence>
<organism evidence="1 2">
    <name type="scientific">Vitrella brassicaformis (strain CCMP3155)</name>
    <dbReference type="NCBI Taxonomy" id="1169540"/>
    <lineage>
        <taxon>Eukaryota</taxon>
        <taxon>Sar</taxon>
        <taxon>Alveolata</taxon>
        <taxon>Colpodellida</taxon>
        <taxon>Vitrellaceae</taxon>
        <taxon>Vitrella</taxon>
    </lineage>
</organism>
<accession>A0A0G4GL24</accession>
<keyword evidence="2" id="KW-1185">Reference proteome</keyword>